<evidence type="ECO:0000313" key="1">
    <source>
        <dbReference type="EMBL" id="DAD88557.1"/>
    </source>
</evidence>
<proteinExistence type="predicted"/>
<reference evidence="1" key="1">
    <citation type="journal article" date="2021" name="Proc. Natl. Acad. Sci. U.S.A.">
        <title>A Catalog of Tens of Thousands of Viruses from Human Metagenomes Reveals Hidden Associations with Chronic Diseases.</title>
        <authorList>
            <person name="Tisza M.J."/>
            <person name="Buck C.B."/>
        </authorList>
    </citation>
    <scope>NUCLEOTIDE SEQUENCE</scope>
    <source>
        <strain evidence="1">CtiMX17</strain>
    </source>
</reference>
<accession>A0A8S5N1M5</accession>
<protein>
    <submittedName>
        <fullName evidence="1">Uncharacterized protein</fullName>
    </submittedName>
</protein>
<organism evidence="1">
    <name type="scientific">Siphoviridae sp. ctiMX17</name>
    <dbReference type="NCBI Taxonomy" id="2826432"/>
    <lineage>
        <taxon>Viruses</taxon>
        <taxon>Duplodnaviria</taxon>
        <taxon>Heunggongvirae</taxon>
        <taxon>Uroviricota</taxon>
        <taxon>Caudoviricetes</taxon>
    </lineage>
</organism>
<sequence length="76" mass="8887">MGWRMSSREHDIQCDACAHCRMLGYDPFSAAATVSYWCEEHKEHVRPRELCDEYAPGDPLRMAMREYWKEAEADGC</sequence>
<name>A0A8S5N1M5_9CAUD</name>
<dbReference type="EMBL" id="BK015042">
    <property type="protein sequence ID" value="DAD88557.1"/>
    <property type="molecule type" value="Genomic_DNA"/>
</dbReference>